<dbReference type="PROSITE" id="PS50164">
    <property type="entry name" value="GIY_YIG"/>
    <property type="match status" value="1"/>
</dbReference>
<dbReference type="EMBL" id="DSYK01000466">
    <property type="protein sequence ID" value="HGS22117.1"/>
    <property type="molecule type" value="Genomic_DNA"/>
</dbReference>
<name>A0A7C4KJN3_9CHLR</name>
<proteinExistence type="inferred from homology"/>
<organism evidence="3">
    <name type="scientific">Anaerolinea thermolimosa</name>
    <dbReference type="NCBI Taxonomy" id="229919"/>
    <lineage>
        <taxon>Bacteria</taxon>
        <taxon>Bacillati</taxon>
        <taxon>Chloroflexota</taxon>
        <taxon>Anaerolineae</taxon>
        <taxon>Anaerolineales</taxon>
        <taxon>Anaerolineaceae</taxon>
        <taxon>Anaerolinea</taxon>
    </lineage>
</organism>
<evidence type="ECO:0000256" key="1">
    <source>
        <dbReference type="ARBA" id="ARBA00007435"/>
    </source>
</evidence>
<gene>
    <name evidence="3" type="ORF">ENT37_09635</name>
</gene>
<protein>
    <submittedName>
        <fullName evidence="3">GIY-YIG nuclease family protein</fullName>
    </submittedName>
</protein>
<accession>A0A7C4KJN3</accession>
<dbReference type="Pfam" id="PF01541">
    <property type="entry name" value="GIY-YIG"/>
    <property type="match status" value="1"/>
</dbReference>
<feature type="domain" description="GIY-YIG" evidence="2">
    <location>
        <begin position="1"/>
        <end position="77"/>
    </location>
</feature>
<dbReference type="AlphaFoldDB" id="A0A7C4KJN3"/>
<dbReference type="InterPro" id="IPR035901">
    <property type="entry name" value="GIY-YIG_endonuc_sf"/>
</dbReference>
<dbReference type="CDD" id="cd10456">
    <property type="entry name" value="GIY-YIG_UPF0213"/>
    <property type="match status" value="1"/>
</dbReference>
<comment type="similarity">
    <text evidence="1">Belongs to the UPF0213 family.</text>
</comment>
<evidence type="ECO:0000313" key="3">
    <source>
        <dbReference type="EMBL" id="HGS22117.1"/>
    </source>
</evidence>
<dbReference type="InterPro" id="IPR050190">
    <property type="entry name" value="UPF0213_domain"/>
</dbReference>
<dbReference type="SUPFAM" id="SSF82771">
    <property type="entry name" value="GIY-YIG endonuclease"/>
    <property type="match status" value="1"/>
</dbReference>
<evidence type="ECO:0000259" key="2">
    <source>
        <dbReference type="PROSITE" id="PS50164"/>
    </source>
</evidence>
<reference evidence="3" key="1">
    <citation type="journal article" date="2020" name="mSystems">
        <title>Genome- and Community-Level Interaction Insights into Carbon Utilization and Element Cycling Functions of Hydrothermarchaeota in Hydrothermal Sediment.</title>
        <authorList>
            <person name="Zhou Z."/>
            <person name="Liu Y."/>
            <person name="Xu W."/>
            <person name="Pan J."/>
            <person name="Luo Z.H."/>
            <person name="Li M."/>
        </authorList>
    </citation>
    <scope>NUCLEOTIDE SEQUENCE [LARGE SCALE GENOMIC DNA]</scope>
    <source>
        <strain evidence="3">SpSt-573</strain>
    </source>
</reference>
<dbReference type="PANTHER" id="PTHR34477:SF1">
    <property type="entry name" value="UPF0213 PROTEIN YHBQ"/>
    <property type="match status" value="1"/>
</dbReference>
<sequence length="82" mass="9649">MACFCYILECADGTYYTGWTTDPRRREAQHNRGRGARYTGQRRPVRLVYVEEQSDRAAAMRRERQLKNLTHAQKKALAESQR</sequence>
<comment type="caution">
    <text evidence="3">The sequence shown here is derived from an EMBL/GenBank/DDBJ whole genome shotgun (WGS) entry which is preliminary data.</text>
</comment>
<dbReference type="Gene3D" id="3.40.1440.10">
    <property type="entry name" value="GIY-YIG endonuclease"/>
    <property type="match status" value="1"/>
</dbReference>
<dbReference type="InterPro" id="IPR000305">
    <property type="entry name" value="GIY-YIG_endonuc"/>
</dbReference>
<dbReference type="PANTHER" id="PTHR34477">
    <property type="entry name" value="UPF0213 PROTEIN YHBQ"/>
    <property type="match status" value="1"/>
</dbReference>